<protein>
    <submittedName>
        <fullName evidence="1">Phage head closure protein</fullName>
    </submittedName>
</protein>
<accession>A0AAU7JI92</accession>
<dbReference type="EMBL" id="CP157484">
    <property type="protein sequence ID" value="XBO40001.1"/>
    <property type="molecule type" value="Genomic_DNA"/>
</dbReference>
<sequence length="110" mass="12241">MAGFSPVAGFRSRLVLEAPQETPDGAGGVTRSYAPIARLWARIEPLRGDEGVRAGSLGQAISHRIALRWRAGLDASMRLRQGARMFAIRSAWDPDERRRRIVCLCEEIRP</sequence>
<proteinExistence type="predicted"/>
<organism evidence="1">
    <name type="scientific">Alsobacter sp. KACC 23698</name>
    <dbReference type="NCBI Taxonomy" id="3149229"/>
    <lineage>
        <taxon>Bacteria</taxon>
        <taxon>Pseudomonadati</taxon>
        <taxon>Pseudomonadota</taxon>
        <taxon>Alphaproteobacteria</taxon>
        <taxon>Hyphomicrobiales</taxon>
        <taxon>Alsobacteraceae</taxon>
        <taxon>Alsobacter</taxon>
    </lineage>
</organism>
<name>A0AAU7JI92_9HYPH</name>
<dbReference type="NCBIfam" id="TIGR01563">
    <property type="entry name" value="gp16_SPP1"/>
    <property type="match status" value="1"/>
</dbReference>
<dbReference type="InterPro" id="IPR038666">
    <property type="entry name" value="SSP1_head-tail_sf"/>
</dbReference>
<dbReference type="AlphaFoldDB" id="A0AAU7JI92"/>
<gene>
    <name evidence="1" type="ORF">ABEG18_04265</name>
</gene>
<reference evidence="1" key="1">
    <citation type="submission" date="2024-05" db="EMBL/GenBank/DDBJ databases">
        <authorList>
            <person name="Kim S."/>
            <person name="Heo J."/>
            <person name="Choi H."/>
            <person name="Choi Y."/>
            <person name="Kwon S.-W."/>
            <person name="Kim Y."/>
        </authorList>
    </citation>
    <scope>NUCLEOTIDE SEQUENCE</scope>
    <source>
        <strain evidence="1">KACC 23698</strain>
    </source>
</reference>
<dbReference type="InterPro" id="IPR008767">
    <property type="entry name" value="Phage_SPP1_head-tail_adaptor"/>
</dbReference>
<dbReference type="Pfam" id="PF05521">
    <property type="entry name" value="Phage_HCP"/>
    <property type="match status" value="1"/>
</dbReference>
<dbReference type="RefSeq" id="WP_406856855.1">
    <property type="nucleotide sequence ID" value="NZ_CP157484.1"/>
</dbReference>
<evidence type="ECO:0000313" key="1">
    <source>
        <dbReference type="EMBL" id="XBO40001.1"/>
    </source>
</evidence>
<dbReference type="Gene3D" id="2.40.10.270">
    <property type="entry name" value="Bacteriophage SPP1 head-tail adaptor protein"/>
    <property type="match status" value="1"/>
</dbReference>